<dbReference type="VEuPathDB" id="VectorBase:GPAI030058"/>
<keyword evidence="1" id="KW-0812">Transmembrane</keyword>
<name>A0A1A9ZZT1_GLOPL</name>
<organism evidence="2 3">
    <name type="scientific">Glossina pallidipes</name>
    <name type="common">Tsetse fly</name>
    <dbReference type="NCBI Taxonomy" id="7398"/>
    <lineage>
        <taxon>Eukaryota</taxon>
        <taxon>Metazoa</taxon>
        <taxon>Ecdysozoa</taxon>
        <taxon>Arthropoda</taxon>
        <taxon>Hexapoda</taxon>
        <taxon>Insecta</taxon>
        <taxon>Pterygota</taxon>
        <taxon>Neoptera</taxon>
        <taxon>Endopterygota</taxon>
        <taxon>Diptera</taxon>
        <taxon>Brachycera</taxon>
        <taxon>Muscomorpha</taxon>
        <taxon>Hippoboscoidea</taxon>
        <taxon>Glossinidae</taxon>
        <taxon>Glossina</taxon>
    </lineage>
</organism>
<sequence length="106" mass="12495">MCTKLNAIIKEIVLTIVINANKIYAWLLSMWLMVDYFALFVDDESFYTHSPATNRALTQFELLFMFDSLEANMICETRLRKSIDRKPVPQYLIFFRIPVTYIKASE</sequence>
<dbReference type="Proteomes" id="UP000092445">
    <property type="component" value="Unassembled WGS sequence"/>
</dbReference>
<dbReference type="EnsemblMetazoa" id="GPAI030058-RA">
    <property type="protein sequence ID" value="GPAI030058-PA"/>
    <property type="gene ID" value="GPAI030058"/>
</dbReference>
<keyword evidence="3" id="KW-1185">Reference proteome</keyword>
<proteinExistence type="predicted"/>
<accession>A0A1A9ZZT1</accession>
<evidence type="ECO:0000313" key="3">
    <source>
        <dbReference type="Proteomes" id="UP000092445"/>
    </source>
</evidence>
<feature type="transmembrane region" description="Helical" evidence="1">
    <location>
        <begin position="23"/>
        <end position="41"/>
    </location>
</feature>
<reference evidence="3" key="1">
    <citation type="submission" date="2014-03" db="EMBL/GenBank/DDBJ databases">
        <authorList>
            <person name="Aksoy S."/>
            <person name="Warren W."/>
            <person name="Wilson R.K."/>
        </authorList>
    </citation>
    <scope>NUCLEOTIDE SEQUENCE [LARGE SCALE GENOMIC DNA]</scope>
    <source>
        <strain evidence="3">IAEA</strain>
    </source>
</reference>
<protein>
    <submittedName>
        <fullName evidence="2">Uncharacterized protein</fullName>
    </submittedName>
</protein>
<reference evidence="2" key="2">
    <citation type="submission" date="2020-05" db="UniProtKB">
        <authorList>
            <consortium name="EnsemblMetazoa"/>
        </authorList>
    </citation>
    <scope>IDENTIFICATION</scope>
    <source>
        <strain evidence="2">IAEA</strain>
    </source>
</reference>
<dbReference type="AlphaFoldDB" id="A0A1A9ZZT1"/>
<evidence type="ECO:0000256" key="1">
    <source>
        <dbReference type="SAM" id="Phobius"/>
    </source>
</evidence>
<evidence type="ECO:0000313" key="2">
    <source>
        <dbReference type="EnsemblMetazoa" id="GPAI030058-PA"/>
    </source>
</evidence>
<keyword evidence="1" id="KW-0472">Membrane</keyword>
<keyword evidence="1" id="KW-1133">Transmembrane helix</keyword>